<proteinExistence type="predicted"/>
<feature type="domain" description="NAD glycohydrolase translocation F5/8 type C" evidence="1">
    <location>
        <begin position="288"/>
        <end position="423"/>
    </location>
</feature>
<dbReference type="AlphaFoldDB" id="A0A858RGM4"/>
<dbReference type="NCBIfam" id="NF047619">
    <property type="entry name" value="NADase_discoid"/>
    <property type="match status" value="1"/>
</dbReference>
<evidence type="ECO:0000313" key="3">
    <source>
        <dbReference type="Proteomes" id="UP000501812"/>
    </source>
</evidence>
<keyword evidence="3" id="KW-1185">Reference proteome</keyword>
<organism evidence="2 3">
    <name type="scientific">Luteolibacter luteus</name>
    <dbReference type="NCBI Taxonomy" id="2728835"/>
    <lineage>
        <taxon>Bacteria</taxon>
        <taxon>Pseudomonadati</taxon>
        <taxon>Verrucomicrobiota</taxon>
        <taxon>Verrucomicrobiia</taxon>
        <taxon>Verrucomicrobiales</taxon>
        <taxon>Verrucomicrobiaceae</taxon>
        <taxon>Luteolibacter</taxon>
    </lineage>
</organism>
<reference evidence="2 3" key="1">
    <citation type="submission" date="2020-04" db="EMBL/GenBank/DDBJ databases">
        <title>Luteolibacter sp. G-1-1-1 isolated from soil.</title>
        <authorList>
            <person name="Dahal R.H."/>
        </authorList>
    </citation>
    <scope>NUCLEOTIDE SEQUENCE [LARGE SCALE GENOMIC DNA]</scope>
    <source>
        <strain evidence="2 3">G-1-1-1</strain>
    </source>
</reference>
<dbReference type="InterPro" id="IPR057561">
    <property type="entry name" value="NADase_transloc"/>
</dbReference>
<name>A0A858RGM4_9BACT</name>
<gene>
    <name evidence="2" type="ORF">HHL09_11085</name>
</gene>
<dbReference type="Pfam" id="PF25302">
    <property type="entry name" value="NADase_transloc"/>
    <property type="match status" value="1"/>
</dbReference>
<sequence length="438" mass="48413">MIARLIFSLTLASSLPLLGNGGGYFRGGIRSTGDIELFEPEEVEKIRMLDEKLTIDLGTKEAKVEIRYLLKNETTGKVRVRFGFPVEELFDDYMGMRPPNPDDGKDGKLKYCNDYKITAGGKDLTGKWKAESSKDESKKIKGIAGWLVSELGFEPGEEKPVMISFTSGYPASNSFVSERTFDSASIFKYRLSSAACWAGTIGTGKIVVRPAGAAADEIKVLKPVNRFKKEGSSWVWDFENLEPTMADDLEIEAVPETRGYGAGVPVDSGSWAHYANRGGKWTMQHANYQVSASSTLPPEGEHRYDASLLKDTYQKGAWSEGAEGPGIGEWLELKPAVAKPVVAIGITPGFATSDELFKANNRPRRILVNLNGEHEFTADIPDSRDYCRVPVNAYSKPVKSIRITFKDVWKGEQFDDLCVTQILLESKLDKAPKIEPSR</sequence>
<evidence type="ECO:0000259" key="1">
    <source>
        <dbReference type="Pfam" id="PF25302"/>
    </source>
</evidence>
<dbReference type="Proteomes" id="UP000501812">
    <property type="component" value="Chromosome"/>
</dbReference>
<protein>
    <recommendedName>
        <fullName evidence="1">NAD glycohydrolase translocation F5/8 type C domain-containing protein</fullName>
    </recommendedName>
</protein>
<evidence type="ECO:0000313" key="2">
    <source>
        <dbReference type="EMBL" id="QJE96306.1"/>
    </source>
</evidence>
<accession>A0A858RGM4</accession>
<dbReference type="EMBL" id="CP051774">
    <property type="protein sequence ID" value="QJE96306.1"/>
    <property type="molecule type" value="Genomic_DNA"/>
</dbReference>
<dbReference type="RefSeq" id="WP_169454707.1">
    <property type="nucleotide sequence ID" value="NZ_CP051774.1"/>
</dbReference>
<dbReference type="KEGG" id="luo:HHL09_11085"/>
<dbReference type="Gene3D" id="2.60.40.3680">
    <property type="match status" value="1"/>
</dbReference>